<name>A0A7K3WCN3_9ACTN</name>
<evidence type="ECO:0000313" key="3">
    <source>
        <dbReference type="Proteomes" id="UP000470470"/>
    </source>
</evidence>
<evidence type="ECO:0000256" key="1">
    <source>
        <dbReference type="SAM" id="MobiDB-lite"/>
    </source>
</evidence>
<gene>
    <name evidence="2" type="ORF">G1H19_09440</name>
</gene>
<dbReference type="AlphaFoldDB" id="A0A7K3WCN3"/>
<reference evidence="2 3" key="1">
    <citation type="submission" date="2020-02" db="EMBL/GenBank/DDBJ databases">
        <title>The whole genome sequence of CPCC 205119.</title>
        <authorList>
            <person name="Jiang Z."/>
        </authorList>
    </citation>
    <scope>NUCLEOTIDE SEQUENCE [LARGE SCALE GENOMIC DNA]</scope>
    <source>
        <strain evidence="2 3">CPCC 205119</strain>
    </source>
</reference>
<evidence type="ECO:0000313" key="2">
    <source>
        <dbReference type="EMBL" id="NEL54222.1"/>
    </source>
</evidence>
<sequence>MSYGVLKFDTEQIAAISSVTTAHREQWDSIWNGVRSKLSATAAEALSSTVGGSLDQRSAEYHAKTQQHVDNMASQSSAVQRVGTTASDYNDQMTRTIAG</sequence>
<proteinExistence type="predicted"/>
<feature type="region of interest" description="Disordered" evidence="1">
    <location>
        <begin position="67"/>
        <end position="99"/>
    </location>
</feature>
<evidence type="ECO:0008006" key="4">
    <source>
        <dbReference type="Google" id="ProtNLM"/>
    </source>
</evidence>
<dbReference type="Proteomes" id="UP000470470">
    <property type="component" value="Unassembled WGS sequence"/>
</dbReference>
<protein>
    <recommendedName>
        <fullName evidence="4">ESAT-6-like protein</fullName>
    </recommendedName>
</protein>
<organism evidence="2 3">
    <name type="scientific">Goekera deserti</name>
    <dbReference type="NCBI Taxonomy" id="2497753"/>
    <lineage>
        <taxon>Bacteria</taxon>
        <taxon>Bacillati</taxon>
        <taxon>Actinomycetota</taxon>
        <taxon>Actinomycetes</taxon>
        <taxon>Geodermatophilales</taxon>
        <taxon>Geodermatophilaceae</taxon>
        <taxon>Goekera</taxon>
    </lineage>
</organism>
<accession>A0A7K3WCN3</accession>
<dbReference type="RefSeq" id="WP_152727704.1">
    <property type="nucleotide sequence ID" value="NZ_JAABOZ010000001.1"/>
</dbReference>
<dbReference type="EMBL" id="JAAGWK010000011">
    <property type="protein sequence ID" value="NEL54222.1"/>
    <property type="molecule type" value="Genomic_DNA"/>
</dbReference>
<comment type="caution">
    <text evidence="2">The sequence shown here is derived from an EMBL/GenBank/DDBJ whole genome shotgun (WGS) entry which is preliminary data.</text>
</comment>
<keyword evidence="3" id="KW-1185">Reference proteome</keyword>